<evidence type="ECO:0000256" key="5">
    <source>
        <dbReference type="ARBA" id="ARBA00022989"/>
    </source>
</evidence>
<feature type="compositionally biased region" description="Low complexity" evidence="7">
    <location>
        <begin position="55"/>
        <end position="68"/>
    </location>
</feature>
<keyword evidence="3" id="KW-0547">Nucleotide-binding</keyword>
<feature type="domain" description="ABC transmembrane type-1" evidence="10">
    <location>
        <begin position="126"/>
        <end position="415"/>
    </location>
</feature>
<feature type="region of interest" description="Disordered" evidence="7">
    <location>
        <begin position="55"/>
        <end position="103"/>
    </location>
</feature>
<dbReference type="InterPro" id="IPR036640">
    <property type="entry name" value="ABC1_TM_sf"/>
</dbReference>
<dbReference type="InterPro" id="IPR003593">
    <property type="entry name" value="AAA+_ATPase"/>
</dbReference>
<dbReference type="FunFam" id="3.40.50.300:FF:000218">
    <property type="entry name" value="Multidrug ABC transporter ATP-binding protein"/>
    <property type="match status" value="1"/>
</dbReference>
<dbReference type="PROSITE" id="PS50893">
    <property type="entry name" value="ABC_TRANSPORTER_2"/>
    <property type="match status" value="1"/>
</dbReference>
<dbReference type="Pfam" id="PF00664">
    <property type="entry name" value="ABC_membrane"/>
    <property type="match status" value="1"/>
</dbReference>
<feature type="transmembrane region" description="Helical" evidence="8">
    <location>
        <begin position="264"/>
        <end position="287"/>
    </location>
</feature>
<dbReference type="InterPro" id="IPR003439">
    <property type="entry name" value="ABC_transporter-like_ATP-bd"/>
</dbReference>
<feature type="domain" description="ABC transporter" evidence="9">
    <location>
        <begin position="465"/>
        <end position="702"/>
    </location>
</feature>
<keyword evidence="6 8" id="KW-0472">Membrane</keyword>
<dbReference type="PANTHER" id="PTHR43394:SF1">
    <property type="entry name" value="ATP-BINDING CASSETTE SUB-FAMILY B MEMBER 10, MITOCHONDRIAL"/>
    <property type="match status" value="1"/>
</dbReference>
<evidence type="ECO:0000256" key="2">
    <source>
        <dbReference type="ARBA" id="ARBA00022692"/>
    </source>
</evidence>
<evidence type="ECO:0000313" key="11">
    <source>
        <dbReference type="EMBL" id="KAL3768047.1"/>
    </source>
</evidence>
<dbReference type="PROSITE" id="PS50929">
    <property type="entry name" value="ABC_TM1F"/>
    <property type="match status" value="1"/>
</dbReference>
<reference evidence="11 12" key="1">
    <citation type="submission" date="2024-10" db="EMBL/GenBank/DDBJ databases">
        <title>Updated reference genomes for cyclostephanoid diatoms.</title>
        <authorList>
            <person name="Roberts W.R."/>
            <person name="Alverson A.J."/>
        </authorList>
    </citation>
    <scope>NUCLEOTIDE SEQUENCE [LARGE SCALE GENOMIC DNA]</scope>
    <source>
        <strain evidence="11 12">AJA276-08</strain>
    </source>
</reference>
<evidence type="ECO:0000256" key="7">
    <source>
        <dbReference type="SAM" id="MobiDB-lite"/>
    </source>
</evidence>
<name>A0ABD3MXC1_9STRA</name>
<sequence length="707" mass="75227">METKDDTDRGATTVPRMTTSSANLVMVALRRSPSCAHNKRFVVCDRSYVPSRSIIRRASSSTSTTTDRNGGGNNENDASDSSPPSRPSPEPSPSSPSIDLPSGDDDKGFIMRRLYEIAKPERTLILASAGTLAVTSSITLLLPYACGQVLDAAILEATTGGGGDEGFSPLAVSLGLFGLTGTAGLGVYARSLMLNVAGNRIVSRIRRRLFASILSQDSAFFDANKSGDLISRLANDSWYVRSAVTTEAVSGLRGVVMSAGSTSLLFYTSPTLAMISLLSIPPVFLMARVVGRRLKERQNSVQKLHGKATDIAEEVFGGMKTVQSFNAQGLEYDRYATAVTAAHDKEVDVGKIKAAFDGVVHVAANGAVLLVMGYGGTLVLAGELSAGDLTGFLMYSLLMAGNVSSLSGTYTEVMKSIAAAGRLFEIIDRVPKIPSSFQNTGDFGSLDGIRLDPFVRGKHKGSISIKFDGIRFAYPARSDALVLGPDFSLDIDAGENIALVGGSGSGKSTISLLLTRLYNLDSGRILLNGQDIADIDPAIVRGQVGVVSQEPLLFSGSIYDNIRYGRPSASDAEILDAARAAHVTHFTDALPRGLETQVGSRGTQLSGGQKQRVAIARVMLKDPPICVLDEATSALDARSEYHINQALHAMTKGRTVISIAHRLSTIREADRIAVLKGGRIVETGTFDELIRLKSTFHRLVEQQLTNS</sequence>
<dbReference type="Pfam" id="PF00005">
    <property type="entry name" value="ABC_tran"/>
    <property type="match status" value="1"/>
</dbReference>
<evidence type="ECO:0000256" key="3">
    <source>
        <dbReference type="ARBA" id="ARBA00022741"/>
    </source>
</evidence>
<proteinExistence type="predicted"/>
<dbReference type="PROSITE" id="PS00211">
    <property type="entry name" value="ABC_TRANSPORTER_1"/>
    <property type="match status" value="1"/>
</dbReference>
<dbReference type="PANTHER" id="PTHR43394">
    <property type="entry name" value="ATP-DEPENDENT PERMEASE MDL1, MITOCHONDRIAL"/>
    <property type="match status" value="1"/>
</dbReference>
<dbReference type="InterPro" id="IPR011527">
    <property type="entry name" value="ABC1_TM_dom"/>
</dbReference>
<dbReference type="EMBL" id="JALLAZ020001688">
    <property type="protein sequence ID" value="KAL3768047.1"/>
    <property type="molecule type" value="Genomic_DNA"/>
</dbReference>
<keyword evidence="5 8" id="KW-1133">Transmembrane helix</keyword>
<keyword evidence="12" id="KW-1185">Reference proteome</keyword>
<dbReference type="InterPro" id="IPR039421">
    <property type="entry name" value="Type_1_exporter"/>
</dbReference>
<keyword evidence="2 8" id="KW-0812">Transmembrane</keyword>
<dbReference type="InterPro" id="IPR027417">
    <property type="entry name" value="P-loop_NTPase"/>
</dbReference>
<gene>
    <name evidence="11" type="ORF">ACHAW5_001434</name>
</gene>
<feature type="compositionally biased region" description="Pro residues" evidence="7">
    <location>
        <begin position="84"/>
        <end position="94"/>
    </location>
</feature>
<dbReference type="SMART" id="SM00382">
    <property type="entry name" value="AAA"/>
    <property type="match status" value="1"/>
</dbReference>
<evidence type="ECO:0000256" key="8">
    <source>
        <dbReference type="SAM" id="Phobius"/>
    </source>
</evidence>
<comment type="caution">
    <text evidence="11">The sequence shown here is derived from an EMBL/GenBank/DDBJ whole genome shotgun (WGS) entry which is preliminary data.</text>
</comment>
<dbReference type="GO" id="GO:0005524">
    <property type="term" value="F:ATP binding"/>
    <property type="evidence" value="ECO:0007669"/>
    <property type="project" value="UniProtKB-KW"/>
</dbReference>
<dbReference type="InterPro" id="IPR017871">
    <property type="entry name" value="ABC_transporter-like_CS"/>
</dbReference>
<comment type="subcellular location">
    <subcellularLocation>
        <location evidence="1">Membrane</location>
        <topology evidence="1">Multi-pass membrane protein</topology>
    </subcellularLocation>
</comment>
<dbReference type="SUPFAM" id="SSF90123">
    <property type="entry name" value="ABC transporter transmembrane region"/>
    <property type="match status" value="1"/>
</dbReference>
<evidence type="ECO:0000313" key="12">
    <source>
        <dbReference type="Proteomes" id="UP001530315"/>
    </source>
</evidence>
<evidence type="ECO:0000256" key="6">
    <source>
        <dbReference type="ARBA" id="ARBA00023136"/>
    </source>
</evidence>
<evidence type="ECO:0000259" key="10">
    <source>
        <dbReference type="PROSITE" id="PS50929"/>
    </source>
</evidence>
<dbReference type="SUPFAM" id="SSF52540">
    <property type="entry name" value="P-loop containing nucleoside triphosphate hydrolases"/>
    <property type="match status" value="1"/>
</dbReference>
<protein>
    <recommendedName>
        <fullName evidence="13">ATP-dependent transporter ycf16</fullName>
    </recommendedName>
</protein>
<evidence type="ECO:0008006" key="13">
    <source>
        <dbReference type="Google" id="ProtNLM"/>
    </source>
</evidence>
<evidence type="ECO:0000256" key="1">
    <source>
        <dbReference type="ARBA" id="ARBA00004141"/>
    </source>
</evidence>
<dbReference type="GO" id="GO:0016020">
    <property type="term" value="C:membrane"/>
    <property type="evidence" value="ECO:0007669"/>
    <property type="project" value="UniProtKB-SubCell"/>
</dbReference>
<evidence type="ECO:0000259" key="9">
    <source>
        <dbReference type="PROSITE" id="PS50893"/>
    </source>
</evidence>
<dbReference type="AlphaFoldDB" id="A0ABD3MXC1"/>
<dbReference type="Gene3D" id="1.20.1560.10">
    <property type="entry name" value="ABC transporter type 1, transmembrane domain"/>
    <property type="match status" value="1"/>
</dbReference>
<dbReference type="CDD" id="cd18573">
    <property type="entry name" value="ABC_6TM_ABCB10_like"/>
    <property type="match status" value="1"/>
</dbReference>
<dbReference type="Gene3D" id="3.40.50.300">
    <property type="entry name" value="P-loop containing nucleotide triphosphate hydrolases"/>
    <property type="match status" value="1"/>
</dbReference>
<keyword evidence="4" id="KW-0067">ATP-binding</keyword>
<dbReference type="Proteomes" id="UP001530315">
    <property type="component" value="Unassembled WGS sequence"/>
</dbReference>
<accession>A0ABD3MXC1</accession>
<organism evidence="11 12">
    <name type="scientific">Stephanodiscus triporus</name>
    <dbReference type="NCBI Taxonomy" id="2934178"/>
    <lineage>
        <taxon>Eukaryota</taxon>
        <taxon>Sar</taxon>
        <taxon>Stramenopiles</taxon>
        <taxon>Ochrophyta</taxon>
        <taxon>Bacillariophyta</taxon>
        <taxon>Coscinodiscophyceae</taxon>
        <taxon>Thalassiosirophycidae</taxon>
        <taxon>Stephanodiscales</taxon>
        <taxon>Stephanodiscaceae</taxon>
        <taxon>Stephanodiscus</taxon>
    </lineage>
</organism>
<evidence type="ECO:0000256" key="4">
    <source>
        <dbReference type="ARBA" id="ARBA00022840"/>
    </source>
</evidence>